<reference evidence="1 2" key="1">
    <citation type="submission" date="2022-08" db="EMBL/GenBank/DDBJ databases">
        <title>Aerococcaceae sp. nov isolated from spoiled eye mask.</title>
        <authorList>
            <person name="Zhou G."/>
            <person name="Xie X.-B."/>
            <person name="Shi Q.-S."/>
            <person name="Wang Y.-S."/>
            <person name="Wen X."/>
            <person name="Peng H."/>
            <person name="Yang X.-J."/>
            <person name="Tao H.-B."/>
            <person name="Huang X.-M."/>
        </authorList>
    </citation>
    <scope>NUCLEOTIDE SEQUENCE [LARGE SCALE GENOMIC DNA]</scope>
    <source>
        <strain evidence="2">DM20194951</strain>
    </source>
</reference>
<sequence>MINKYPHERLYLQLENLAGFSALKRRLLEARTVGILRYQRKVASETQRYLFVEDCLVFERLFGEVVAVDVARRATYWIVLLRFADRTIAHLEFCAGDVEAVNVEWNGVHQLLVFDSELQQGFKVSGGENYALRVVPKVFCEREAIEADFRRWQGYLFGEDE</sequence>
<accession>A0ABY5P9L0</accession>
<dbReference type="RefSeq" id="WP_313794531.1">
    <property type="nucleotide sequence ID" value="NZ_CP102453.1"/>
</dbReference>
<gene>
    <name evidence="1" type="ORF">NRE15_05185</name>
</gene>
<proteinExistence type="predicted"/>
<protein>
    <submittedName>
        <fullName evidence="1">Uncharacterized protein</fullName>
    </submittedName>
</protein>
<dbReference type="Proteomes" id="UP001315967">
    <property type="component" value="Chromosome"/>
</dbReference>
<name>A0ABY5P9L0_9LACT</name>
<evidence type="ECO:0000313" key="1">
    <source>
        <dbReference type="EMBL" id="UUX35038.1"/>
    </source>
</evidence>
<keyword evidence="2" id="KW-1185">Reference proteome</keyword>
<dbReference type="EMBL" id="CP102453">
    <property type="protein sequence ID" value="UUX35038.1"/>
    <property type="molecule type" value="Genomic_DNA"/>
</dbReference>
<organism evidence="1 2">
    <name type="scientific">Fundicoccus culcitae</name>
    <dbReference type="NCBI Taxonomy" id="2969821"/>
    <lineage>
        <taxon>Bacteria</taxon>
        <taxon>Bacillati</taxon>
        <taxon>Bacillota</taxon>
        <taxon>Bacilli</taxon>
        <taxon>Lactobacillales</taxon>
        <taxon>Aerococcaceae</taxon>
        <taxon>Fundicoccus</taxon>
    </lineage>
</organism>
<evidence type="ECO:0000313" key="2">
    <source>
        <dbReference type="Proteomes" id="UP001315967"/>
    </source>
</evidence>